<dbReference type="EMBL" id="GL377304">
    <property type="protein sequence ID" value="EFI99501.1"/>
    <property type="molecule type" value="Genomic_DNA"/>
</dbReference>
<comment type="similarity">
    <text evidence="2 3">Belongs to the small heat shock protein (HSP20) family.</text>
</comment>
<dbReference type="InterPro" id="IPR008978">
    <property type="entry name" value="HSP20-like_chaperone"/>
</dbReference>
<evidence type="ECO:0000256" key="4">
    <source>
        <dbReference type="SAM" id="MobiDB-lite"/>
    </source>
</evidence>
<keyword evidence="7" id="KW-1185">Reference proteome</keyword>
<gene>
    <name evidence="6" type="ORF">SCHCODRAFT_53457</name>
</gene>
<feature type="region of interest" description="Disordered" evidence="4">
    <location>
        <begin position="68"/>
        <end position="87"/>
    </location>
</feature>
<proteinExistence type="inferred from homology"/>
<dbReference type="Pfam" id="PF00011">
    <property type="entry name" value="HSP20"/>
    <property type="match status" value="1"/>
</dbReference>
<accession>D8PZU2</accession>
<evidence type="ECO:0000256" key="1">
    <source>
        <dbReference type="ARBA" id="ARBA00023016"/>
    </source>
</evidence>
<dbReference type="InterPro" id="IPR002068">
    <property type="entry name" value="A-crystallin/Hsp20_dom"/>
</dbReference>
<protein>
    <recommendedName>
        <fullName evidence="5">SHSP domain-containing protein</fullName>
    </recommendedName>
</protein>
<evidence type="ECO:0000313" key="7">
    <source>
        <dbReference type="Proteomes" id="UP000007431"/>
    </source>
</evidence>
<dbReference type="Gene3D" id="2.60.40.790">
    <property type="match status" value="1"/>
</dbReference>
<dbReference type="InParanoid" id="D8PZU2"/>
<reference evidence="6 7" key="1">
    <citation type="journal article" date="2010" name="Nat. Biotechnol.">
        <title>Genome sequence of the model mushroom Schizophyllum commune.</title>
        <authorList>
            <person name="Ohm R.A."/>
            <person name="de Jong J.F."/>
            <person name="Lugones L.G."/>
            <person name="Aerts A."/>
            <person name="Kothe E."/>
            <person name="Stajich J.E."/>
            <person name="de Vries R.P."/>
            <person name="Record E."/>
            <person name="Levasseur A."/>
            <person name="Baker S.E."/>
            <person name="Bartholomew K.A."/>
            <person name="Coutinho P.M."/>
            <person name="Erdmann S."/>
            <person name="Fowler T.J."/>
            <person name="Gathman A.C."/>
            <person name="Lombard V."/>
            <person name="Henrissat B."/>
            <person name="Knabe N."/>
            <person name="Kuees U."/>
            <person name="Lilly W.W."/>
            <person name="Lindquist E."/>
            <person name="Lucas S."/>
            <person name="Magnuson J.K."/>
            <person name="Piumi F."/>
            <person name="Raudaskoski M."/>
            <person name="Salamov A."/>
            <person name="Schmutz J."/>
            <person name="Schwarze F.W.M.R."/>
            <person name="vanKuyk P.A."/>
            <person name="Horton J.S."/>
            <person name="Grigoriev I.V."/>
            <person name="Woesten H.A.B."/>
        </authorList>
    </citation>
    <scope>NUCLEOTIDE SEQUENCE [LARGE SCALE GENOMIC DNA]</scope>
    <source>
        <strain evidence="7">H4-8 / FGSC 9210</strain>
    </source>
</reference>
<organism evidence="7">
    <name type="scientific">Schizophyllum commune (strain H4-8 / FGSC 9210)</name>
    <name type="common">Split gill fungus</name>
    <dbReference type="NCBI Taxonomy" id="578458"/>
    <lineage>
        <taxon>Eukaryota</taxon>
        <taxon>Fungi</taxon>
        <taxon>Dikarya</taxon>
        <taxon>Basidiomycota</taxon>
        <taxon>Agaricomycotina</taxon>
        <taxon>Agaricomycetes</taxon>
        <taxon>Agaricomycetidae</taxon>
        <taxon>Agaricales</taxon>
        <taxon>Schizophyllaceae</taxon>
        <taxon>Schizophyllum</taxon>
    </lineage>
</organism>
<feature type="domain" description="SHSP" evidence="5">
    <location>
        <begin position="29"/>
        <end position="142"/>
    </location>
</feature>
<dbReference type="HOGENOM" id="CLU_046737_1_3_1"/>
<dbReference type="AlphaFoldDB" id="D8PZU2"/>
<dbReference type="OMA" id="FRPFFRM"/>
<dbReference type="STRING" id="578458.D8PZU2"/>
<evidence type="ECO:0000256" key="2">
    <source>
        <dbReference type="PROSITE-ProRule" id="PRU00285"/>
    </source>
</evidence>
<dbReference type="eggNOG" id="KOG0710">
    <property type="taxonomic scope" value="Eukaryota"/>
</dbReference>
<dbReference type="SUPFAM" id="SSF49764">
    <property type="entry name" value="HSP20-like chaperones"/>
    <property type="match status" value="1"/>
</dbReference>
<dbReference type="InterPro" id="IPR031107">
    <property type="entry name" value="Small_HSP"/>
</dbReference>
<sequence>MLDEPLFRAPGYYNPGFRGRSALLEDPFFQNLNTRPAVDVSEDANKYIVEAEVPGVKKDALEIRRDANAGLTGTSDSTAVTKAADAPNQISTERTVFGNFTRTVWLPRPVDASKVSAKLNDGILTVTVPKAEDKGSTVIPVE</sequence>
<evidence type="ECO:0000313" key="6">
    <source>
        <dbReference type="EMBL" id="EFI99501.1"/>
    </source>
</evidence>
<name>D8PZU2_SCHCM</name>
<feature type="compositionally biased region" description="Polar residues" evidence="4">
    <location>
        <begin position="71"/>
        <end position="80"/>
    </location>
</feature>
<keyword evidence="1" id="KW-0346">Stress response</keyword>
<dbReference type="Proteomes" id="UP000007431">
    <property type="component" value="Unassembled WGS sequence"/>
</dbReference>
<dbReference type="PANTHER" id="PTHR11527">
    <property type="entry name" value="HEAT-SHOCK PROTEIN 20 FAMILY MEMBER"/>
    <property type="match status" value="1"/>
</dbReference>
<dbReference type="VEuPathDB" id="FungiDB:SCHCODRAFT_02532542"/>
<evidence type="ECO:0000259" key="5">
    <source>
        <dbReference type="PROSITE" id="PS01031"/>
    </source>
</evidence>
<dbReference type="PROSITE" id="PS01031">
    <property type="entry name" value="SHSP"/>
    <property type="match status" value="1"/>
</dbReference>
<dbReference type="CDD" id="cd06464">
    <property type="entry name" value="ACD_sHsps-like"/>
    <property type="match status" value="1"/>
</dbReference>
<evidence type="ECO:0000256" key="3">
    <source>
        <dbReference type="RuleBase" id="RU003616"/>
    </source>
</evidence>